<keyword evidence="2" id="KW-1185">Reference proteome</keyword>
<comment type="caution">
    <text evidence="1">The sequence shown here is derived from an EMBL/GenBank/DDBJ whole genome shotgun (WGS) entry which is preliminary data.</text>
</comment>
<protein>
    <submittedName>
        <fullName evidence="1">Uncharacterized protein</fullName>
    </submittedName>
</protein>
<sequence>MTRNLSNVPASVHNRLLNQARDTGRPFNELLQYYGIERFLYRLAQTEQAQHFVLKGALLL</sequence>
<dbReference type="OrthoDB" id="9808443at2"/>
<evidence type="ECO:0000313" key="2">
    <source>
        <dbReference type="Proteomes" id="UP000220102"/>
    </source>
</evidence>
<dbReference type="RefSeq" id="WP_098073704.1">
    <property type="nucleotide sequence ID" value="NZ_PDEQ01000001.1"/>
</dbReference>
<reference evidence="1 2" key="1">
    <citation type="submission" date="2017-10" db="EMBL/GenBank/DDBJ databases">
        <title>Draft genome of Longibacter Salinarum.</title>
        <authorList>
            <person name="Goh K.M."/>
            <person name="Shamsir M.S."/>
            <person name="Lim S.W."/>
        </authorList>
    </citation>
    <scope>NUCLEOTIDE SEQUENCE [LARGE SCALE GENOMIC DNA]</scope>
    <source>
        <strain evidence="1 2">KCTC 52045</strain>
    </source>
</reference>
<dbReference type="EMBL" id="PDEQ01000001">
    <property type="protein sequence ID" value="PEN14808.1"/>
    <property type="molecule type" value="Genomic_DNA"/>
</dbReference>
<evidence type="ECO:0000313" key="1">
    <source>
        <dbReference type="EMBL" id="PEN14808.1"/>
    </source>
</evidence>
<gene>
    <name evidence="1" type="ORF">CRI94_00490</name>
</gene>
<organism evidence="1 2">
    <name type="scientific">Longibacter salinarum</name>
    <dbReference type="NCBI Taxonomy" id="1850348"/>
    <lineage>
        <taxon>Bacteria</taxon>
        <taxon>Pseudomonadati</taxon>
        <taxon>Rhodothermota</taxon>
        <taxon>Rhodothermia</taxon>
        <taxon>Rhodothermales</taxon>
        <taxon>Salisaetaceae</taxon>
        <taxon>Longibacter</taxon>
    </lineage>
</organism>
<dbReference type="AlphaFoldDB" id="A0A2A8D2E2"/>
<proteinExistence type="predicted"/>
<name>A0A2A8D2E2_9BACT</name>
<accession>A0A2A8D2E2</accession>
<dbReference type="Proteomes" id="UP000220102">
    <property type="component" value="Unassembled WGS sequence"/>
</dbReference>